<evidence type="ECO:0000256" key="6">
    <source>
        <dbReference type="ARBA" id="ARBA00022912"/>
    </source>
</evidence>
<dbReference type="PROSITE" id="PS50056">
    <property type="entry name" value="TYR_PHOSPHATASE_2"/>
    <property type="match status" value="1"/>
</dbReference>
<dbReference type="eggNOG" id="KOG0789">
    <property type="taxonomic scope" value="Eukaryota"/>
</dbReference>
<organism evidence="11 12">
    <name type="scientific">Xiphophorus maculatus</name>
    <name type="common">Southern platyfish</name>
    <name type="synonym">Platypoecilus maculatus</name>
    <dbReference type="NCBI Taxonomy" id="8083"/>
    <lineage>
        <taxon>Eukaryota</taxon>
        <taxon>Metazoa</taxon>
        <taxon>Chordata</taxon>
        <taxon>Craniata</taxon>
        <taxon>Vertebrata</taxon>
        <taxon>Euteleostomi</taxon>
        <taxon>Actinopterygii</taxon>
        <taxon>Neopterygii</taxon>
        <taxon>Teleostei</taxon>
        <taxon>Neoteleostei</taxon>
        <taxon>Acanthomorphata</taxon>
        <taxon>Ovalentaria</taxon>
        <taxon>Atherinomorphae</taxon>
        <taxon>Cyprinodontiformes</taxon>
        <taxon>Poeciliidae</taxon>
        <taxon>Poeciliinae</taxon>
        <taxon>Xiphophorus</taxon>
    </lineage>
</organism>
<reference evidence="11" key="3">
    <citation type="submission" date="2025-08" db="UniProtKB">
        <authorList>
            <consortium name="Ensembl"/>
        </authorList>
    </citation>
    <scope>IDENTIFICATION</scope>
    <source>
        <strain evidence="11">JP 163 A</strain>
    </source>
</reference>
<protein>
    <recommendedName>
        <fullName evidence="2">protein-tyrosine-phosphatase</fullName>
        <ecNumber evidence="2">3.1.3.48</ecNumber>
    </recommendedName>
</protein>
<dbReference type="PANTHER" id="PTHR45983">
    <property type="entry name" value="TYROSINE PHOSPHATSE N18, PUTATIVE-RELATED"/>
    <property type="match status" value="1"/>
</dbReference>
<keyword evidence="3" id="KW-0963">Cytoplasm</keyword>
<feature type="compositionally biased region" description="Polar residues" evidence="8">
    <location>
        <begin position="339"/>
        <end position="355"/>
    </location>
</feature>
<dbReference type="InterPro" id="IPR016130">
    <property type="entry name" value="Tyr_Pase_AS"/>
</dbReference>
<dbReference type="SMART" id="SM00404">
    <property type="entry name" value="PTPc_motif"/>
    <property type="match status" value="1"/>
</dbReference>
<keyword evidence="12" id="KW-1185">Reference proteome</keyword>
<reference evidence="12" key="2">
    <citation type="journal article" date="2013" name="Nat. Genet.">
        <title>The genome of the platyfish, Xiphophorus maculatus, provides insights into evolutionary adaptation and several complex traits.</title>
        <authorList>
            <person name="Schartl M."/>
            <person name="Walter R.B."/>
            <person name="Shen Y."/>
            <person name="Garcia T."/>
            <person name="Catchen J."/>
            <person name="Amores A."/>
            <person name="Braasch I."/>
            <person name="Chalopin D."/>
            <person name="Volff J.N."/>
            <person name="Lesch K.P."/>
            <person name="Bisazza A."/>
            <person name="Minx P."/>
            <person name="Hillier L."/>
            <person name="Wilson R.K."/>
            <person name="Fuerstenberg S."/>
            <person name="Boore J."/>
            <person name="Searle S."/>
            <person name="Postlethwait J.H."/>
            <person name="Warren W.C."/>
        </authorList>
    </citation>
    <scope>NUCLEOTIDE SEQUENCE [LARGE SCALE GENOMIC DNA]</scope>
    <source>
        <strain evidence="12">JP 163 A</strain>
    </source>
</reference>
<comment type="similarity">
    <text evidence="7">Belongs to the protein-tyrosine phosphatase family. Non-receptor class 4 subfamily.</text>
</comment>
<dbReference type="STRING" id="8083.ENSXMAP00000018810"/>
<dbReference type="SUPFAM" id="SSF52799">
    <property type="entry name" value="(Phosphotyrosine protein) phosphatases II"/>
    <property type="match status" value="1"/>
</dbReference>
<dbReference type="GO" id="GO:0005634">
    <property type="term" value="C:nucleus"/>
    <property type="evidence" value="ECO:0007669"/>
    <property type="project" value="TreeGrafter"/>
</dbReference>
<feature type="domain" description="Tyrosine specific protein phosphatases" evidence="10">
    <location>
        <begin position="198"/>
        <end position="272"/>
    </location>
</feature>
<dbReference type="InParanoid" id="M4AWG5"/>
<dbReference type="InterPro" id="IPR029021">
    <property type="entry name" value="Prot-tyrosine_phosphatase-like"/>
</dbReference>
<dbReference type="PANTHER" id="PTHR45983:SF4">
    <property type="entry name" value="TYROSINE-PROTEIN PHOSPHATASE NON-RECEPTOR TYPE 18"/>
    <property type="match status" value="1"/>
</dbReference>
<keyword evidence="5" id="KW-0378">Hydrolase</keyword>
<feature type="region of interest" description="Disordered" evidence="8">
    <location>
        <begin position="330"/>
        <end position="364"/>
    </location>
</feature>
<evidence type="ECO:0000256" key="4">
    <source>
        <dbReference type="ARBA" id="ARBA00022553"/>
    </source>
</evidence>
<dbReference type="Proteomes" id="UP000002852">
    <property type="component" value="Unassembled WGS sequence"/>
</dbReference>
<dbReference type="FunFam" id="3.90.190.10:FF:000045">
    <property type="entry name" value="Tyrosine-protein phosphatase non-receptor type 12"/>
    <property type="match status" value="1"/>
</dbReference>
<dbReference type="PROSITE" id="PS50055">
    <property type="entry name" value="TYR_PHOSPHATASE_PTP"/>
    <property type="match status" value="1"/>
</dbReference>
<keyword evidence="6" id="KW-0904">Protein phosphatase</keyword>
<evidence type="ECO:0000256" key="7">
    <source>
        <dbReference type="ARBA" id="ARBA00034734"/>
    </source>
</evidence>
<dbReference type="OMA" id="WEGREYH"/>
<sequence length="530" mass="59071">MDLLLSALRAVDPAAVEREYQVVRSQSLQLKKDHSLTTEVGSLKENAKKNRYKDILPYDQTRVVLSLQTSGSDSDYINASFVQGATGDCRYIASQAPLSSTLTDFWRMIWQHKIKVIVMACREIEMGKRKCECYWAAPHQSAAFGPFTVTTQVESRPNQDVVVRTLVVCYQQDVHSLVQFQYLSWPDHDVPYETTGILDLLDRARSSQGAERSPVLVHCSAGCGRTGVICTLDYIHDLLVTKKITKDFRVLDLVLELRRQRPSAVQTKDQYGFIFSAAAGMLERFLQTPEDRLYSNLPEVKKREKKTSAAASSSVNSSSAMNDTYAVVNKAKQPHRTTSEPSYSSMVTPRSNPGTRTLPPSHHYDNDFSAASAAPIYSTVKPKVKLLTSLPSASPIYDMAAPTNQREDLHLVPAEADNDYEDVSSPASDVSSFFTPGGIGQFTWSRWALWLTCCSARTDKLYTDLVFSDSLYLAAVATKRVKQRPVLLSDIVVVKQMFVAMVSLFFSLSAGVETDQAVIFSPLLFSFFSH</sequence>
<dbReference type="EC" id="3.1.3.48" evidence="2"/>
<reference evidence="12" key="1">
    <citation type="submission" date="2012-01" db="EMBL/GenBank/DDBJ databases">
        <authorList>
            <person name="Walter R."/>
            <person name="Schartl M."/>
            <person name="Warren W."/>
        </authorList>
    </citation>
    <scope>NUCLEOTIDE SEQUENCE [LARGE SCALE GENOMIC DNA]</scope>
    <source>
        <strain evidence="12">JP 163 A</strain>
    </source>
</reference>
<feature type="domain" description="Tyrosine-protein phosphatase" evidence="9">
    <location>
        <begin position="16"/>
        <end position="281"/>
    </location>
</feature>
<proteinExistence type="inferred from homology"/>
<dbReference type="GeneTree" id="ENSGT00940000164289"/>
<dbReference type="Gene3D" id="3.90.190.10">
    <property type="entry name" value="Protein tyrosine phosphatase superfamily"/>
    <property type="match status" value="1"/>
</dbReference>
<feature type="region of interest" description="Disordered" evidence="8">
    <location>
        <begin position="297"/>
        <end position="316"/>
    </location>
</feature>
<accession>M4AWG5</accession>
<dbReference type="GO" id="GO:0005737">
    <property type="term" value="C:cytoplasm"/>
    <property type="evidence" value="ECO:0007669"/>
    <property type="project" value="UniProtKB-SubCell"/>
</dbReference>
<dbReference type="PRINTS" id="PR00700">
    <property type="entry name" value="PRTYPHPHTASE"/>
</dbReference>
<dbReference type="GO" id="GO:0004726">
    <property type="term" value="F:non-membrane spanning protein tyrosine phosphatase activity"/>
    <property type="evidence" value="ECO:0007669"/>
    <property type="project" value="InterPro"/>
</dbReference>
<evidence type="ECO:0000313" key="11">
    <source>
        <dbReference type="Ensembl" id="ENSXMAP00000018810.2"/>
    </source>
</evidence>
<evidence type="ECO:0000256" key="2">
    <source>
        <dbReference type="ARBA" id="ARBA00013064"/>
    </source>
</evidence>
<evidence type="ECO:0000256" key="8">
    <source>
        <dbReference type="SAM" id="MobiDB-lite"/>
    </source>
</evidence>
<evidence type="ECO:0000259" key="9">
    <source>
        <dbReference type="PROSITE" id="PS50055"/>
    </source>
</evidence>
<dbReference type="Pfam" id="PF00102">
    <property type="entry name" value="Y_phosphatase"/>
    <property type="match status" value="1"/>
</dbReference>
<evidence type="ECO:0000256" key="5">
    <source>
        <dbReference type="ARBA" id="ARBA00022801"/>
    </source>
</evidence>
<evidence type="ECO:0000259" key="10">
    <source>
        <dbReference type="PROSITE" id="PS50056"/>
    </source>
</evidence>
<reference evidence="11" key="4">
    <citation type="submission" date="2025-09" db="UniProtKB">
        <authorList>
            <consortium name="Ensembl"/>
        </authorList>
    </citation>
    <scope>IDENTIFICATION</scope>
    <source>
        <strain evidence="11">JP 163 A</strain>
    </source>
</reference>
<evidence type="ECO:0000256" key="3">
    <source>
        <dbReference type="ARBA" id="ARBA00022490"/>
    </source>
</evidence>
<dbReference type="AlphaFoldDB" id="M4AWG5"/>
<name>M4AWG5_XIPMA</name>
<dbReference type="InterPro" id="IPR000242">
    <property type="entry name" value="PTP_cat"/>
</dbReference>
<dbReference type="InterPro" id="IPR003595">
    <property type="entry name" value="Tyr_Pase_cat"/>
</dbReference>
<dbReference type="SMART" id="SM00194">
    <property type="entry name" value="PTPc"/>
    <property type="match status" value="1"/>
</dbReference>
<comment type="subcellular location">
    <subcellularLocation>
        <location evidence="1">Cytoplasm</location>
    </subcellularLocation>
</comment>
<dbReference type="InterPro" id="IPR000387">
    <property type="entry name" value="Tyr_Pase_dom"/>
</dbReference>
<dbReference type="HOGENOM" id="CLU_015557_0_0_1"/>
<dbReference type="InterPro" id="IPR047170">
    <property type="entry name" value="PTN12/18/22"/>
</dbReference>
<keyword evidence="4" id="KW-0597">Phosphoprotein</keyword>
<evidence type="ECO:0000313" key="12">
    <source>
        <dbReference type="Proteomes" id="UP000002852"/>
    </source>
</evidence>
<dbReference type="Ensembl" id="ENSXMAT00000018838.2">
    <property type="protein sequence ID" value="ENSXMAP00000018810.2"/>
    <property type="gene ID" value="ENSXMAG00000018760.2"/>
</dbReference>
<evidence type="ECO:0000256" key="1">
    <source>
        <dbReference type="ARBA" id="ARBA00004496"/>
    </source>
</evidence>
<dbReference type="PROSITE" id="PS00383">
    <property type="entry name" value="TYR_PHOSPHATASE_1"/>
    <property type="match status" value="1"/>
</dbReference>